<evidence type="ECO:0000256" key="1">
    <source>
        <dbReference type="SAM" id="Coils"/>
    </source>
</evidence>
<feature type="non-terminal residue" evidence="3">
    <location>
        <position position="134"/>
    </location>
</feature>
<keyword evidence="2" id="KW-0472">Membrane</keyword>
<dbReference type="PANTHER" id="PTHR39082">
    <property type="entry name" value="PHOSPHOLIPASE C-BETA-2-RELATED"/>
    <property type="match status" value="1"/>
</dbReference>
<comment type="caution">
    <text evidence="3">The sequence shown here is derived from an EMBL/GenBank/DDBJ whole genome shotgun (WGS) entry which is preliminary data.</text>
</comment>
<sequence length="134" mass="15396">MTLESTGAYHPLNGREALCHWLGHIKLSRIIVLVFMILITVPLITHYFLSKVESSVPNGDIHRTRSKLEAFEDFSTLRASDLKLRIEEMLRIKGSVSAELRDLEAKRQRLQIEVVGFSQKIDDLKTEVIHQQTE</sequence>
<keyword evidence="2" id="KW-0812">Transmembrane</keyword>
<dbReference type="EMBL" id="CAJPIN010015727">
    <property type="protein sequence ID" value="CAG2061396.1"/>
    <property type="molecule type" value="Genomic_DNA"/>
</dbReference>
<dbReference type="PANTHER" id="PTHR39082:SF1">
    <property type="entry name" value="SCAVENGER RECEPTOR CLASS A MEMBER 3"/>
    <property type="match status" value="1"/>
</dbReference>
<name>A0ABN7P0B3_TIMPD</name>
<feature type="coiled-coil region" evidence="1">
    <location>
        <begin position="86"/>
        <end position="127"/>
    </location>
</feature>
<keyword evidence="2" id="KW-1133">Transmembrane helix</keyword>
<protein>
    <submittedName>
        <fullName evidence="3">Uncharacterized protein</fullName>
    </submittedName>
</protein>
<evidence type="ECO:0000313" key="3">
    <source>
        <dbReference type="EMBL" id="CAG2061396.1"/>
    </source>
</evidence>
<dbReference type="Proteomes" id="UP001153148">
    <property type="component" value="Unassembled WGS sequence"/>
</dbReference>
<feature type="transmembrane region" description="Helical" evidence="2">
    <location>
        <begin position="30"/>
        <end position="49"/>
    </location>
</feature>
<dbReference type="InterPro" id="IPR052376">
    <property type="entry name" value="Oxidative_Scav/Glycosyltrans"/>
</dbReference>
<evidence type="ECO:0000256" key="2">
    <source>
        <dbReference type="SAM" id="Phobius"/>
    </source>
</evidence>
<reference evidence="3" key="1">
    <citation type="submission" date="2021-03" db="EMBL/GenBank/DDBJ databases">
        <authorList>
            <person name="Tran Van P."/>
        </authorList>
    </citation>
    <scope>NUCLEOTIDE SEQUENCE</scope>
</reference>
<evidence type="ECO:0000313" key="4">
    <source>
        <dbReference type="Proteomes" id="UP001153148"/>
    </source>
</evidence>
<gene>
    <name evidence="3" type="ORF">TPAB3V08_LOCUS8350</name>
</gene>
<organism evidence="3 4">
    <name type="scientific">Timema podura</name>
    <name type="common">Walking stick</name>
    <dbReference type="NCBI Taxonomy" id="61482"/>
    <lineage>
        <taxon>Eukaryota</taxon>
        <taxon>Metazoa</taxon>
        <taxon>Ecdysozoa</taxon>
        <taxon>Arthropoda</taxon>
        <taxon>Hexapoda</taxon>
        <taxon>Insecta</taxon>
        <taxon>Pterygota</taxon>
        <taxon>Neoptera</taxon>
        <taxon>Polyneoptera</taxon>
        <taxon>Phasmatodea</taxon>
        <taxon>Timematodea</taxon>
        <taxon>Timematoidea</taxon>
        <taxon>Timematidae</taxon>
        <taxon>Timema</taxon>
    </lineage>
</organism>
<accession>A0ABN7P0B3</accession>
<keyword evidence="1" id="KW-0175">Coiled coil</keyword>
<proteinExistence type="predicted"/>
<keyword evidence="4" id="KW-1185">Reference proteome</keyword>